<feature type="signal peptide" evidence="2">
    <location>
        <begin position="1"/>
        <end position="22"/>
    </location>
</feature>
<keyword evidence="1" id="KW-0812">Transmembrane</keyword>
<name>A0A1H3IBT3_9BACI</name>
<dbReference type="PANTHER" id="PTHR46825">
    <property type="entry name" value="D-ALANYL-D-ALANINE-CARBOXYPEPTIDASE/ENDOPEPTIDASE AMPH"/>
    <property type="match status" value="1"/>
</dbReference>
<keyword evidence="1" id="KW-0472">Membrane</keyword>
<dbReference type="InterPro" id="IPR050491">
    <property type="entry name" value="AmpC-like"/>
</dbReference>
<dbReference type="InterPro" id="IPR012338">
    <property type="entry name" value="Beta-lactam/transpept-like"/>
</dbReference>
<dbReference type="STRING" id="1503961.SAMN05421736_101777"/>
<dbReference type="Pfam" id="PF00144">
    <property type="entry name" value="Beta-lactamase"/>
    <property type="match status" value="1"/>
</dbReference>
<dbReference type="PANTHER" id="PTHR46825:SF8">
    <property type="entry name" value="BETA-LACTAMASE-RELATED"/>
    <property type="match status" value="1"/>
</dbReference>
<dbReference type="AlphaFoldDB" id="A0A1H3IBT3"/>
<organism evidence="4 5">
    <name type="scientific">Evansella caseinilytica</name>
    <dbReference type="NCBI Taxonomy" id="1503961"/>
    <lineage>
        <taxon>Bacteria</taxon>
        <taxon>Bacillati</taxon>
        <taxon>Bacillota</taxon>
        <taxon>Bacilli</taxon>
        <taxon>Bacillales</taxon>
        <taxon>Bacillaceae</taxon>
        <taxon>Evansella</taxon>
    </lineage>
</organism>
<dbReference type="InterPro" id="IPR001466">
    <property type="entry name" value="Beta-lactam-related"/>
</dbReference>
<evidence type="ECO:0000313" key="5">
    <source>
        <dbReference type="Proteomes" id="UP000198935"/>
    </source>
</evidence>
<dbReference type="SUPFAM" id="SSF56601">
    <property type="entry name" value="beta-lactamase/transpeptidase-like"/>
    <property type="match status" value="1"/>
</dbReference>
<evidence type="ECO:0000313" key="4">
    <source>
        <dbReference type="EMBL" id="SDY25151.1"/>
    </source>
</evidence>
<keyword evidence="5" id="KW-1185">Reference proteome</keyword>
<dbReference type="Gene3D" id="3.40.710.10">
    <property type="entry name" value="DD-peptidase/beta-lactamase superfamily"/>
    <property type="match status" value="1"/>
</dbReference>
<feature type="transmembrane region" description="Helical" evidence="1">
    <location>
        <begin position="439"/>
        <end position="463"/>
    </location>
</feature>
<feature type="transmembrane region" description="Helical" evidence="1">
    <location>
        <begin position="372"/>
        <end position="392"/>
    </location>
</feature>
<feature type="domain" description="Beta-lactamase-related" evidence="3">
    <location>
        <begin position="32"/>
        <end position="342"/>
    </location>
</feature>
<keyword evidence="1" id="KW-1133">Transmembrane helix</keyword>
<evidence type="ECO:0000259" key="3">
    <source>
        <dbReference type="Pfam" id="PF00144"/>
    </source>
</evidence>
<dbReference type="OrthoDB" id="846150at2"/>
<reference evidence="5" key="1">
    <citation type="submission" date="2016-10" db="EMBL/GenBank/DDBJ databases">
        <authorList>
            <person name="Varghese N."/>
            <person name="Submissions S."/>
        </authorList>
    </citation>
    <scope>NUCLEOTIDE SEQUENCE [LARGE SCALE GENOMIC DNA]</scope>
    <source>
        <strain evidence="5">SP</strain>
    </source>
</reference>
<dbReference type="EMBL" id="FNPI01000001">
    <property type="protein sequence ID" value="SDY25151.1"/>
    <property type="molecule type" value="Genomic_DNA"/>
</dbReference>
<gene>
    <name evidence="4" type="ORF">SAMN05421736_101777</name>
</gene>
<evidence type="ECO:0000256" key="2">
    <source>
        <dbReference type="SAM" id="SignalP"/>
    </source>
</evidence>
<accession>A0A1H3IBT3</accession>
<feature type="chain" id="PRO_5011604242" evidence="2">
    <location>
        <begin position="23"/>
        <end position="469"/>
    </location>
</feature>
<dbReference type="Proteomes" id="UP000198935">
    <property type="component" value="Unassembled WGS sequence"/>
</dbReference>
<feature type="transmembrane region" description="Helical" evidence="1">
    <location>
        <begin position="404"/>
        <end position="424"/>
    </location>
</feature>
<keyword evidence="2" id="KW-0732">Signal</keyword>
<sequence length="469" mass="51016">MKKILIFSAIILLLLPPFSPSAEKQATPQEIKEYVEEALAIYKIPGASLAIIEKGELIFHEQWGVTSAGAAVTVDTPFLIGSLSKPITSLAVMMLVEEGKIKLDDPIQTYLPSFRYQSASSKPLTVLHLLEHTSGMSEFAGLKVTDNDQTSGESITQAITELSDVALSHEPGEVYEYHSANYLLLGAIIEAVANEPFSEFANSRIFTPLGMKHTAAEYKKAAAVGLVPGYESWFGRPVKSSGLYDDTGASYGYIASSTNDLAAFLTFMLAGGELLSEQSLGLIKTPPEDGKTYSYGWHFSKTGGFPFHGGATPDFRGEMFFIPEQDVAAVLLTNKYHALEDAQVFYIMNGIRSLLNGENPGKLPSPSHSTQWIVLGITVFLAVLTVVHFFYLRKKKIINKIMSFSVGSASLLLAAVFIPLFAYVSGNPWKSVKLFAPDIAFLFYCLTAIIAVNGAMAFLSPLFKNKAAQ</sequence>
<evidence type="ECO:0000256" key="1">
    <source>
        <dbReference type="SAM" id="Phobius"/>
    </source>
</evidence>
<proteinExistence type="predicted"/>
<protein>
    <submittedName>
        <fullName evidence="4">CubicO group peptidase, beta-lactamase class C family</fullName>
    </submittedName>
</protein>